<protein>
    <submittedName>
        <fullName evidence="6">ABC transporter permease</fullName>
    </submittedName>
</protein>
<dbReference type="PATRIC" id="fig|1619313.3.peg.1854"/>
<evidence type="ECO:0000313" key="7">
    <source>
        <dbReference type="Proteomes" id="UP000059419"/>
    </source>
</evidence>
<dbReference type="RefSeq" id="WP_067430557.1">
    <property type="nucleotide sequence ID" value="NZ_LN907827.1"/>
</dbReference>
<keyword evidence="7" id="KW-1185">Reference proteome</keyword>
<proteinExistence type="inferred from homology"/>
<keyword evidence="4" id="KW-0067">ATP-binding</keyword>
<dbReference type="PROSITE" id="PS50893">
    <property type="entry name" value="ABC_TRANSPORTER_2"/>
    <property type="match status" value="1"/>
</dbReference>
<sequence>MIINDFIHLDNISRFAPRSFWQRHLPAAPILNQISLRLQSQETVGLVGASGSGKTSLLKVMLALDAADRGAMSCEGRAIAPASVASLAWYRRRVQYIPQDPASALAPHHSVAQLIAEPLHHLLGLQNVHQRVAELCDRVQLPRTLLHVPAGQLSGGQAQRVAIARALAPEPRFLLADEPVSGLDLPLREQMKGLLQRLTREQGMGLLMVSHDFSALAGLCDRLLVMHAGEIVEDRATNDLLAAPHHPQTCQLLQAIPVISL</sequence>
<dbReference type="KEGG" id="ege:EM595_1784"/>
<dbReference type="Proteomes" id="UP000059419">
    <property type="component" value="Chromosome 1"/>
</dbReference>
<dbReference type="STRING" id="1619313.EM595_1784"/>
<evidence type="ECO:0000259" key="5">
    <source>
        <dbReference type="PROSITE" id="PS50893"/>
    </source>
</evidence>
<reference evidence="7" key="1">
    <citation type="submission" date="2015-11" db="EMBL/GenBank/DDBJ databases">
        <authorList>
            <person name="Blom J."/>
        </authorList>
    </citation>
    <scope>NUCLEOTIDE SEQUENCE [LARGE SCALE GENOMIC DNA]</scope>
</reference>
<dbReference type="InterPro" id="IPR003593">
    <property type="entry name" value="AAA+_ATPase"/>
</dbReference>
<evidence type="ECO:0000313" key="6">
    <source>
        <dbReference type="EMBL" id="CUU24018.1"/>
    </source>
</evidence>
<dbReference type="OrthoDB" id="8481147at2"/>
<evidence type="ECO:0000256" key="3">
    <source>
        <dbReference type="ARBA" id="ARBA00022741"/>
    </source>
</evidence>
<dbReference type="SUPFAM" id="SSF52540">
    <property type="entry name" value="P-loop containing nucleoside triphosphate hydrolases"/>
    <property type="match status" value="1"/>
</dbReference>
<evidence type="ECO:0000256" key="2">
    <source>
        <dbReference type="ARBA" id="ARBA00022448"/>
    </source>
</evidence>
<dbReference type="Pfam" id="PF00005">
    <property type="entry name" value="ABC_tran"/>
    <property type="match status" value="1"/>
</dbReference>
<dbReference type="InterPro" id="IPR003439">
    <property type="entry name" value="ABC_transporter-like_ATP-bd"/>
</dbReference>
<dbReference type="EMBL" id="LN907827">
    <property type="protein sequence ID" value="CUU24018.1"/>
    <property type="molecule type" value="Genomic_DNA"/>
</dbReference>
<feature type="domain" description="ABC transporter" evidence="5">
    <location>
        <begin position="7"/>
        <end position="253"/>
    </location>
</feature>
<dbReference type="SMART" id="SM00382">
    <property type="entry name" value="AAA"/>
    <property type="match status" value="1"/>
</dbReference>
<accession>A0A0U5GMH7</accession>
<dbReference type="CDD" id="cd03257">
    <property type="entry name" value="ABC_NikE_OppD_transporters"/>
    <property type="match status" value="1"/>
</dbReference>
<dbReference type="InterPro" id="IPR017871">
    <property type="entry name" value="ABC_transporter-like_CS"/>
</dbReference>
<dbReference type="InterPro" id="IPR050319">
    <property type="entry name" value="ABC_transp_ATP-bind"/>
</dbReference>
<evidence type="ECO:0000256" key="1">
    <source>
        <dbReference type="ARBA" id="ARBA00006526"/>
    </source>
</evidence>
<dbReference type="GO" id="GO:0005524">
    <property type="term" value="F:ATP binding"/>
    <property type="evidence" value="ECO:0007669"/>
    <property type="project" value="UniProtKB-KW"/>
</dbReference>
<organism evidence="6 7">
    <name type="scientific">Duffyella gerundensis</name>
    <dbReference type="NCBI Taxonomy" id="1619313"/>
    <lineage>
        <taxon>Bacteria</taxon>
        <taxon>Pseudomonadati</taxon>
        <taxon>Pseudomonadota</taxon>
        <taxon>Gammaproteobacteria</taxon>
        <taxon>Enterobacterales</taxon>
        <taxon>Erwiniaceae</taxon>
        <taxon>Duffyella</taxon>
    </lineage>
</organism>
<comment type="similarity">
    <text evidence="1">Belongs to the ABC transporter superfamily. Drug exporter-2 (TC 3.A.1.117) family.</text>
</comment>
<dbReference type="GO" id="GO:0055085">
    <property type="term" value="P:transmembrane transport"/>
    <property type="evidence" value="ECO:0007669"/>
    <property type="project" value="UniProtKB-ARBA"/>
</dbReference>
<keyword evidence="3" id="KW-0547">Nucleotide-binding</keyword>
<evidence type="ECO:0000256" key="4">
    <source>
        <dbReference type="ARBA" id="ARBA00022840"/>
    </source>
</evidence>
<dbReference type="PROSITE" id="PS00211">
    <property type="entry name" value="ABC_TRANSPORTER_1"/>
    <property type="match status" value="1"/>
</dbReference>
<keyword evidence="2" id="KW-0813">Transport</keyword>
<gene>
    <name evidence="6" type="ORF">EM595_1784</name>
</gene>
<name>A0A0U5GMH7_9GAMM</name>
<dbReference type="InterPro" id="IPR027417">
    <property type="entry name" value="P-loop_NTPase"/>
</dbReference>
<dbReference type="PANTHER" id="PTHR43776">
    <property type="entry name" value="TRANSPORT ATP-BINDING PROTEIN"/>
    <property type="match status" value="1"/>
</dbReference>
<dbReference type="Gene3D" id="3.40.50.300">
    <property type="entry name" value="P-loop containing nucleotide triphosphate hydrolases"/>
    <property type="match status" value="1"/>
</dbReference>
<dbReference type="GO" id="GO:0016887">
    <property type="term" value="F:ATP hydrolysis activity"/>
    <property type="evidence" value="ECO:0007669"/>
    <property type="project" value="InterPro"/>
</dbReference>
<dbReference type="AlphaFoldDB" id="A0A0U5GMH7"/>